<name>A0AAD6A528_9TELE</name>
<dbReference type="EMBL" id="JAPTMU010000457">
    <property type="protein sequence ID" value="KAJ4918561.1"/>
    <property type="molecule type" value="Genomic_DNA"/>
</dbReference>
<dbReference type="Pfam" id="PF10246">
    <property type="entry name" value="MRP-S35"/>
    <property type="match status" value="1"/>
</dbReference>
<protein>
    <recommendedName>
        <fullName evidence="5">Mitochondrial ribosomal protein S28</fullName>
    </recommendedName>
</protein>
<feature type="compositionally biased region" description="Basic and acidic residues" evidence="1">
    <location>
        <begin position="277"/>
        <end position="293"/>
    </location>
</feature>
<dbReference type="AlphaFoldDB" id="A0AAD6A528"/>
<sequence length="293" mass="31955">MAALWKVVSRSSVPSSGVLWSSLPGSRASLPGSRASLPGSRAYSSDRPLGFAAAFDLHSSLRGEESPENKTSDSSFPQLLRRAPLVQLGPARGKVVVGRIFHVVQDDLYVDFGGKFHCVVRRPEEGHRLQRGSRVRLRLSDLELTARFLGASSDITLLEAEALLLGQLDLKGDQYQDLKEADALLLGQLDLKGDQDLKEADALLLGQLDLKGDQYQDLKEADALLLGQLDLKGDQDLKEADALLLGQLDLKGDQDLKEADALLLGQLDLKGDQNQGLKDKDLPNKDQDLKNKD</sequence>
<feature type="region of interest" description="Disordered" evidence="1">
    <location>
        <begin position="272"/>
        <end position="293"/>
    </location>
</feature>
<evidence type="ECO:0000313" key="3">
    <source>
        <dbReference type="EMBL" id="KAJ4918562.1"/>
    </source>
</evidence>
<evidence type="ECO:0000313" key="4">
    <source>
        <dbReference type="Proteomes" id="UP001219934"/>
    </source>
</evidence>
<evidence type="ECO:0000313" key="2">
    <source>
        <dbReference type="EMBL" id="KAJ4918561.1"/>
    </source>
</evidence>
<proteinExistence type="predicted"/>
<gene>
    <name evidence="2" type="ORF">JOQ06_005129</name>
    <name evidence="3" type="ORF">JOQ06_005130</name>
</gene>
<evidence type="ECO:0008006" key="5">
    <source>
        <dbReference type="Google" id="ProtNLM"/>
    </source>
</evidence>
<comment type="caution">
    <text evidence="2">The sequence shown here is derived from an EMBL/GenBank/DDBJ whole genome shotgun (WGS) entry which is preliminary data.</text>
</comment>
<dbReference type="GO" id="GO:0005763">
    <property type="term" value="C:mitochondrial small ribosomal subunit"/>
    <property type="evidence" value="ECO:0007669"/>
    <property type="project" value="TreeGrafter"/>
</dbReference>
<dbReference type="InterPro" id="IPR019375">
    <property type="entry name" value="Ribosomal_bS1m"/>
</dbReference>
<accession>A0AAD6A528</accession>
<dbReference type="PANTHER" id="PTHR13447:SF2">
    <property type="entry name" value="SMALL RIBOSOMAL SUBUNIT PROTEIN BS1M"/>
    <property type="match status" value="1"/>
</dbReference>
<dbReference type="PANTHER" id="PTHR13447">
    <property type="entry name" value="MITOCHONDRIAL 28S RIBOSOMAL PROTEIN S28"/>
    <property type="match status" value="1"/>
</dbReference>
<dbReference type="Proteomes" id="UP001219934">
    <property type="component" value="Unassembled WGS sequence"/>
</dbReference>
<evidence type="ECO:0000256" key="1">
    <source>
        <dbReference type="SAM" id="MobiDB-lite"/>
    </source>
</evidence>
<keyword evidence="4" id="KW-1185">Reference proteome</keyword>
<organism evidence="2 4">
    <name type="scientific">Pogonophryne albipinna</name>
    <dbReference type="NCBI Taxonomy" id="1090488"/>
    <lineage>
        <taxon>Eukaryota</taxon>
        <taxon>Metazoa</taxon>
        <taxon>Chordata</taxon>
        <taxon>Craniata</taxon>
        <taxon>Vertebrata</taxon>
        <taxon>Euteleostomi</taxon>
        <taxon>Actinopterygii</taxon>
        <taxon>Neopterygii</taxon>
        <taxon>Teleostei</taxon>
        <taxon>Neoteleostei</taxon>
        <taxon>Acanthomorphata</taxon>
        <taxon>Eupercaria</taxon>
        <taxon>Perciformes</taxon>
        <taxon>Notothenioidei</taxon>
        <taxon>Pogonophryne</taxon>
    </lineage>
</organism>
<dbReference type="EMBL" id="JAPTMU010000457">
    <property type="protein sequence ID" value="KAJ4918562.1"/>
    <property type="molecule type" value="Genomic_DNA"/>
</dbReference>
<reference evidence="2" key="1">
    <citation type="submission" date="2022-11" db="EMBL/GenBank/DDBJ databases">
        <title>Chromosome-level genome of Pogonophryne albipinna.</title>
        <authorList>
            <person name="Jo E."/>
        </authorList>
    </citation>
    <scope>NUCLEOTIDE SEQUENCE</scope>
    <source>
        <strain evidence="2">SGF0006</strain>
        <tissue evidence="2">Muscle</tissue>
    </source>
</reference>